<keyword evidence="3 5" id="KW-1133">Transmembrane helix</keyword>
<dbReference type="OrthoDB" id="9791756at2"/>
<feature type="transmembrane region" description="Helical" evidence="5">
    <location>
        <begin position="51"/>
        <end position="68"/>
    </location>
</feature>
<dbReference type="InterPro" id="IPR011701">
    <property type="entry name" value="MFS"/>
</dbReference>
<dbReference type="PROSITE" id="PS00216">
    <property type="entry name" value="SUGAR_TRANSPORT_1"/>
    <property type="match status" value="1"/>
</dbReference>
<feature type="transmembrane region" description="Helical" evidence="5">
    <location>
        <begin position="301"/>
        <end position="323"/>
    </location>
</feature>
<dbReference type="PRINTS" id="PR01036">
    <property type="entry name" value="TCRTETB"/>
</dbReference>
<evidence type="ECO:0000256" key="3">
    <source>
        <dbReference type="ARBA" id="ARBA00022989"/>
    </source>
</evidence>
<dbReference type="AlphaFoldDB" id="A0A380WHB2"/>
<dbReference type="PANTHER" id="PTHR42718">
    <property type="entry name" value="MAJOR FACILITATOR SUPERFAMILY MULTIDRUG TRANSPORTER MFSC"/>
    <property type="match status" value="1"/>
</dbReference>
<feature type="transmembrane region" description="Helical" evidence="5">
    <location>
        <begin position="135"/>
        <end position="159"/>
    </location>
</feature>
<feature type="transmembrane region" description="Helical" evidence="5">
    <location>
        <begin position="480"/>
        <end position="499"/>
    </location>
</feature>
<accession>A0A380WHB2</accession>
<dbReference type="PANTHER" id="PTHR42718:SF49">
    <property type="entry name" value="EXPORT PROTEIN"/>
    <property type="match status" value="1"/>
</dbReference>
<sequence>MKLISRDNLALGAICLSALMFGLEISSVPVILPTLEHVLQADFQDMQWIMNAYTIACTTVLMATGTLADRYGRKLVFAITVAAFGLTSLMCGLAPNTTVLIISRFLQGMAGGAMFICSIAILSHQFQDARARSSAFAIWGVISGIGLGFGPLIGGLIVALTTWQWVFLVHAPLAVLCLVMAYASVTESRDPQARKLDVAGIVVLSASVFGLTYYITGGNDLGLLSPTALAIAAATIAGLIAFIAVERLHPHPMFDFSVFRIRDFSGAIIGCVGMNFSYWPLMIYLPIYFTIGLGYDSATTGLALLAYTVPFLVMSPVAQFLLLRTSARTIIPLGLFTIGLGFMVMWFGSGLEQAAGATVLAGALISGIGLGLTTTPATNMTTGSVPASRAGMASGIDASARLIALAVNIAVMGLVLVEGILHTLRNALPQAPDTAQLRALAERIAAGGAATPQPLAGPSTLEVPAALAHAALVDGFGWTLLYGGIGVWILAVLSFIVFGPGKAVSDATRPKAQSQVI</sequence>
<name>A0A380WHB2_AMIAI</name>
<dbReference type="Gene3D" id="1.20.1720.10">
    <property type="entry name" value="Multidrug resistance protein D"/>
    <property type="match status" value="1"/>
</dbReference>
<dbReference type="SUPFAM" id="SSF103473">
    <property type="entry name" value="MFS general substrate transporter"/>
    <property type="match status" value="1"/>
</dbReference>
<feature type="transmembrane region" description="Helical" evidence="5">
    <location>
        <begin position="221"/>
        <end position="245"/>
    </location>
</feature>
<protein>
    <submittedName>
        <fullName evidence="7">Spectinomycin tetracycline efflux pump</fullName>
    </submittedName>
</protein>
<feature type="transmembrane region" description="Helical" evidence="5">
    <location>
        <begin position="266"/>
        <end position="289"/>
    </location>
</feature>
<gene>
    <name evidence="7" type="primary">stp_1</name>
    <name evidence="7" type="ORF">NCTC10684_01520</name>
</gene>
<dbReference type="GO" id="GO:0022857">
    <property type="term" value="F:transmembrane transporter activity"/>
    <property type="evidence" value="ECO:0007669"/>
    <property type="project" value="InterPro"/>
</dbReference>
<dbReference type="InterPro" id="IPR020846">
    <property type="entry name" value="MFS_dom"/>
</dbReference>
<evidence type="ECO:0000256" key="4">
    <source>
        <dbReference type="ARBA" id="ARBA00023136"/>
    </source>
</evidence>
<dbReference type="Pfam" id="PF07690">
    <property type="entry name" value="MFS_1"/>
    <property type="match status" value="1"/>
</dbReference>
<dbReference type="InterPro" id="IPR005829">
    <property type="entry name" value="Sugar_transporter_CS"/>
</dbReference>
<evidence type="ECO:0000256" key="5">
    <source>
        <dbReference type="SAM" id="Phobius"/>
    </source>
</evidence>
<feature type="transmembrane region" description="Helical" evidence="5">
    <location>
        <begin position="354"/>
        <end position="372"/>
    </location>
</feature>
<dbReference type="EMBL" id="UFSM01000001">
    <property type="protein sequence ID" value="SUU88310.1"/>
    <property type="molecule type" value="Genomic_DNA"/>
</dbReference>
<evidence type="ECO:0000256" key="2">
    <source>
        <dbReference type="ARBA" id="ARBA00022692"/>
    </source>
</evidence>
<dbReference type="Proteomes" id="UP000254701">
    <property type="component" value="Unassembled WGS sequence"/>
</dbReference>
<organism evidence="7 8">
    <name type="scientific">Aminobacter aminovorans</name>
    <name type="common">Chelatobacter heintzii</name>
    <dbReference type="NCBI Taxonomy" id="83263"/>
    <lineage>
        <taxon>Bacteria</taxon>
        <taxon>Pseudomonadati</taxon>
        <taxon>Pseudomonadota</taxon>
        <taxon>Alphaproteobacteria</taxon>
        <taxon>Hyphomicrobiales</taxon>
        <taxon>Phyllobacteriaceae</taxon>
        <taxon>Aminobacter</taxon>
    </lineage>
</organism>
<dbReference type="PROSITE" id="PS50850">
    <property type="entry name" value="MFS"/>
    <property type="match status" value="1"/>
</dbReference>
<dbReference type="GO" id="GO:0016020">
    <property type="term" value="C:membrane"/>
    <property type="evidence" value="ECO:0007669"/>
    <property type="project" value="UniProtKB-SubCell"/>
</dbReference>
<keyword evidence="4 5" id="KW-0472">Membrane</keyword>
<feature type="transmembrane region" description="Helical" evidence="5">
    <location>
        <begin position="402"/>
        <end position="421"/>
    </location>
</feature>
<dbReference type="Gene3D" id="1.20.1250.20">
    <property type="entry name" value="MFS general substrate transporter like domains"/>
    <property type="match status" value="1"/>
</dbReference>
<dbReference type="InterPro" id="IPR036259">
    <property type="entry name" value="MFS_trans_sf"/>
</dbReference>
<proteinExistence type="predicted"/>
<evidence type="ECO:0000256" key="1">
    <source>
        <dbReference type="ARBA" id="ARBA00004141"/>
    </source>
</evidence>
<keyword evidence="2 5" id="KW-0812">Transmembrane</keyword>
<feature type="transmembrane region" description="Helical" evidence="5">
    <location>
        <begin position="196"/>
        <end position="215"/>
    </location>
</feature>
<feature type="domain" description="Major facilitator superfamily (MFS) profile" evidence="6">
    <location>
        <begin position="10"/>
        <end position="502"/>
    </location>
</feature>
<feature type="transmembrane region" description="Helical" evidence="5">
    <location>
        <begin position="75"/>
        <end position="95"/>
    </location>
</feature>
<evidence type="ECO:0000313" key="8">
    <source>
        <dbReference type="Proteomes" id="UP000254701"/>
    </source>
</evidence>
<dbReference type="CDD" id="cd17321">
    <property type="entry name" value="MFS_MMR_MDR_like"/>
    <property type="match status" value="1"/>
</dbReference>
<comment type="subcellular location">
    <subcellularLocation>
        <location evidence="1">Membrane</location>
        <topology evidence="1">Multi-pass membrane protein</topology>
    </subcellularLocation>
</comment>
<evidence type="ECO:0000259" key="6">
    <source>
        <dbReference type="PROSITE" id="PS50850"/>
    </source>
</evidence>
<feature type="transmembrane region" description="Helical" evidence="5">
    <location>
        <begin position="101"/>
        <end position="123"/>
    </location>
</feature>
<dbReference type="RefSeq" id="WP_115730668.1">
    <property type="nucleotide sequence ID" value="NZ_BAAAVY010000010.1"/>
</dbReference>
<feature type="transmembrane region" description="Helical" evidence="5">
    <location>
        <begin position="330"/>
        <end position="348"/>
    </location>
</feature>
<feature type="transmembrane region" description="Helical" evidence="5">
    <location>
        <begin position="165"/>
        <end position="184"/>
    </location>
</feature>
<reference evidence="7 8" key="1">
    <citation type="submission" date="2018-06" db="EMBL/GenBank/DDBJ databases">
        <authorList>
            <consortium name="Pathogen Informatics"/>
            <person name="Doyle S."/>
        </authorList>
    </citation>
    <scope>NUCLEOTIDE SEQUENCE [LARGE SCALE GENOMIC DNA]</scope>
    <source>
        <strain evidence="7 8">NCTC10684</strain>
    </source>
</reference>
<evidence type="ECO:0000313" key="7">
    <source>
        <dbReference type="EMBL" id="SUU88310.1"/>
    </source>
</evidence>